<keyword evidence="7 11" id="KW-0443">Lipid metabolism</keyword>
<dbReference type="EMBL" id="CP034861">
    <property type="protein sequence ID" value="QCI24335.1"/>
    <property type="molecule type" value="Genomic_DNA"/>
</dbReference>
<gene>
    <name evidence="11" type="primary">acpS</name>
    <name evidence="13" type="ORF">D9V75_01240</name>
</gene>
<keyword evidence="2 11" id="KW-0444">Lipid biosynthesis</keyword>
<evidence type="ECO:0000256" key="2">
    <source>
        <dbReference type="ARBA" id="ARBA00022516"/>
    </source>
</evidence>
<evidence type="ECO:0000256" key="7">
    <source>
        <dbReference type="ARBA" id="ARBA00023098"/>
    </source>
</evidence>
<dbReference type="GO" id="GO:0006633">
    <property type="term" value="P:fatty acid biosynthetic process"/>
    <property type="evidence" value="ECO:0007669"/>
    <property type="project" value="UniProtKB-UniRule"/>
</dbReference>
<reference evidence="13 14" key="2">
    <citation type="submission" date="2019-05" db="EMBL/GenBank/DDBJ databases">
        <title>Genome evolution of the obligate endosymbiont Buchnera aphidicola.</title>
        <authorList>
            <person name="Moran N.A."/>
        </authorList>
    </citation>
    <scope>NUCLEOTIDE SEQUENCE [LARGE SCALE GENOMIC DNA]</scope>
    <source>
        <strain evidence="13 14">Mst</strain>
    </source>
</reference>
<evidence type="ECO:0000256" key="10">
    <source>
        <dbReference type="ARBA" id="ARBA00054726"/>
    </source>
</evidence>
<comment type="function">
    <text evidence="11">Transfers the 4'-phosphopantetheine moiety from coenzyme A to a Ser of acyl-carrier-protein.</text>
</comment>
<dbReference type="EC" id="2.7.8.7" evidence="11"/>
<keyword evidence="4 11" id="KW-0479">Metal-binding</keyword>
<evidence type="ECO:0000256" key="5">
    <source>
        <dbReference type="ARBA" id="ARBA00022832"/>
    </source>
</evidence>
<sequence>MAIIGIGIDSVEVCRIKNIIINFGDKFAQKILSASEWNSYVLIKNKINFIAKRFAVKEAAAKALGTGMNCGITFNQFNLYHNKYGQPKLNFLKNALKQAVIMKCTHIHVSISDSQLFAHASVILES</sequence>
<proteinExistence type="inferred from homology"/>
<comment type="cofactor">
    <cofactor evidence="11">
        <name>Mg(2+)</name>
        <dbReference type="ChEBI" id="CHEBI:18420"/>
    </cofactor>
</comment>
<protein>
    <recommendedName>
        <fullName evidence="11">Holo-[acyl-carrier-protein] synthase</fullName>
        <shortName evidence="11">Holo-ACP synthase</shortName>
        <ecNumber evidence="11">2.7.8.7</ecNumber>
    </recommendedName>
    <alternativeName>
        <fullName evidence="11">4'-phosphopantetheinyl transferase AcpS</fullName>
    </alternativeName>
</protein>
<dbReference type="GO" id="GO:0008897">
    <property type="term" value="F:holo-[acyl-carrier-protein] synthase activity"/>
    <property type="evidence" value="ECO:0007669"/>
    <property type="project" value="UniProtKB-UniRule"/>
</dbReference>
<evidence type="ECO:0000256" key="6">
    <source>
        <dbReference type="ARBA" id="ARBA00022842"/>
    </source>
</evidence>
<keyword evidence="6 11" id="KW-0460">Magnesium</keyword>
<dbReference type="NCBIfam" id="TIGR00556">
    <property type="entry name" value="pantethn_trn"/>
    <property type="match status" value="1"/>
</dbReference>
<evidence type="ECO:0000259" key="12">
    <source>
        <dbReference type="Pfam" id="PF01648"/>
    </source>
</evidence>
<evidence type="ECO:0000256" key="4">
    <source>
        <dbReference type="ARBA" id="ARBA00022723"/>
    </source>
</evidence>
<organism evidence="13 14">
    <name type="scientific">Buchnera aphidicola</name>
    <name type="common">Muscaphis stroyani</name>
    <dbReference type="NCBI Taxonomy" id="1241869"/>
    <lineage>
        <taxon>Bacteria</taxon>
        <taxon>Pseudomonadati</taxon>
        <taxon>Pseudomonadota</taxon>
        <taxon>Gammaproteobacteria</taxon>
        <taxon>Enterobacterales</taxon>
        <taxon>Erwiniaceae</taxon>
        <taxon>Buchnera</taxon>
    </lineage>
</organism>
<evidence type="ECO:0000313" key="13">
    <source>
        <dbReference type="EMBL" id="QCI24335.1"/>
    </source>
</evidence>
<evidence type="ECO:0000256" key="3">
    <source>
        <dbReference type="ARBA" id="ARBA00022679"/>
    </source>
</evidence>
<evidence type="ECO:0000256" key="9">
    <source>
        <dbReference type="ARBA" id="ARBA00050875"/>
    </source>
</evidence>
<dbReference type="Pfam" id="PF01648">
    <property type="entry name" value="ACPS"/>
    <property type="match status" value="1"/>
</dbReference>
<feature type="binding site" evidence="11">
    <location>
        <position position="58"/>
    </location>
    <ligand>
        <name>Mg(2+)</name>
        <dbReference type="ChEBI" id="CHEBI:18420"/>
    </ligand>
</feature>
<reference evidence="13 14" key="1">
    <citation type="submission" date="2018-12" db="EMBL/GenBank/DDBJ databases">
        <authorList>
            <person name="Chong R.A."/>
        </authorList>
    </citation>
    <scope>NUCLEOTIDE SEQUENCE [LARGE SCALE GENOMIC DNA]</scope>
    <source>
        <strain evidence="13 14">Mst</strain>
    </source>
</reference>
<dbReference type="NCBIfam" id="TIGR00516">
    <property type="entry name" value="acpS"/>
    <property type="match status" value="1"/>
</dbReference>
<dbReference type="InterPro" id="IPR002582">
    <property type="entry name" value="ACPS"/>
</dbReference>
<dbReference type="AlphaFoldDB" id="A0A4D6YIR8"/>
<feature type="binding site" evidence="11">
    <location>
        <position position="9"/>
    </location>
    <ligand>
        <name>Mg(2+)</name>
        <dbReference type="ChEBI" id="CHEBI:18420"/>
    </ligand>
</feature>
<dbReference type="OrthoDB" id="517356at2"/>
<keyword evidence="3 11" id="KW-0808">Transferase</keyword>
<evidence type="ECO:0000256" key="1">
    <source>
        <dbReference type="ARBA" id="ARBA00022490"/>
    </source>
</evidence>
<feature type="domain" description="4'-phosphopantetheinyl transferase" evidence="12">
    <location>
        <begin position="5"/>
        <end position="102"/>
    </location>
</feature>
<comment type="function">
    <text evidence="10">Transfers the 4'-phosphopantetheine moiety from coenzyme A to the 'Ser-36' of acyl-carrier-protein.</text>
</comment>
<comment type="subcellular location">
    <subcellularLocation>
        <location evidence="11">Cytoplasm</location>
    </subcellularLocation>
</comment>
<dbReference type="Proteomes" id="UP000298673">
    <property type="component" value="Chromosome"/>
</dbReference>
<dbReference type="InterPro" id="IPR004568">
    <property type="entry name" value="Ppantetheine-prot_Trfase_dom"/>
</dbReference>
<name>A0A4D6YIR8_9GAMM</name>
<dbReference type="HAMAP" id="MF_00101">
    <property type="entry name" value="AcpS"/>
    <property type="match status" value="1"/>
</dbReference>
<dbReference type="RefSeq" id="WP_158343480.1">
    <property type="nucleotide sequence ID" value="NZ_CP034861.1"/>
</dbReference>
<dbReference type="GO" id="GO:0005737">
    <property type="term" value="C:cytoplasm"/>
    <property type="evidence" value="ECO:0007669"/>
    <property type="project" value="UniProtKB-SubCell"/>
</dbReference>
<dbReference type="FunFam" id="3.90.470.20:FF:000001">
    <property type="entry name" value="Holo-[acyl-carrier-protein] synthase"/>
    <property type="match status" value="1"/>
</dbReference>
<dbReference type="Gene3D" id="3.90.470.20">
    <property type="entry name" value="4'-phosphopantetheinyl transferase domain"/>
    <property type="match status" value="1"/>
</dbReference>
<keyword evidence="1 11" id="KW-0963">Cytoplasm</keyword>
<dbReference type="GO" id="GO:0000287">
    <property type="term" value="F:magnesium ion binding"/>
    <property type="evidence" value="ECO:0007669"/>
    <property type="project" value="UniProtKB-UniRule"/>
</dbReference>
<dbReference type="SUPFAM" id="SSF56214">
    <property type="entry name" value="4'-phosphopantetheinyl transferase"/>
    <property type="match status" value="1"/>
</dbReference>
<comment type="catalytic activity">
    <reaction evidence="9 11">
        <text>apo-[ACP] + CoA = holo-[ACP] + adenosine 3',5'-bisphosphate + H(+)</text>
        <dbReference type="Rhea" id="RHEA:12068"/>
        <dbReference type="Rhea" id="RHEA-COMP:9685"/>
        <dbReference type="Rhea" id="RHEA-COMP:9690"/>
        <dbReference type="ChEBI" id="CHEBI:15378"/>
        <dbReference type="ChEBI" id="CHEBI:29999"/>
        <dbReference type="ChEBI" id="CHEBI:57287"/>
        <dbReference type="ChEBI" id="CHEBI:58343"/>
        <dbReference type="ChEBI" id="CHEBI:64479"/>
        <dbReference type="EC" id="2.7.8.7"/>
    </reaction>
</comment>
<dbReference type="InterPro" id="IPR037143">
    <property type="entry name" value="4-PPantetheinyl_Trfase_dom_sf"/>
</dbReference>
<accession>A0A4D6YIR8</accession>
<keyword evidence="5 11" id="KW-0276">Fatty acid metabolism</keyword>
<keyword evidence="8 11" id="KW-0275">Fatty acid biosynthesis</keyword>
<evidence type="ECO:0000313" key="14">
    <source>
        <dbReference type="Proteomes" id="UP000298673"/>
    </source>
</evidence>
<evidence type="ECO:0000256" key="8">
    <source>
        <dbReference type="ARBA" id="ARBA00023160"/>
    </source>
</evidence>
<evidence type="ECO:0000256" key="11">
    <source>
        <dbReference type="HAMAP-Rule" id="MF_00101"/>
    </source>
</evidence>
<dbReference type="InterPro" id="IPR008278">
    <property type="entry name" value="4-PPantetheinyl_Trfase_dom"/>
</dbReference>
<comment type="similarity">
    <text evidence="11">Belongs to the P-Pant transferase superfamily. AcpS family.</text>
</comment>